<feature type="compositionally biased region" description="Low complexity" evidence="1">
    <location>
        <begin position="122"/>
        <end position="141"/>
    </location>
</feature>
<feature type="compositionally biased region" description="Polar residues" evidence="1">
    <location>
        <begin position="738"/>
        <end position="753"/>
    </location>
</feature>
<dbReference type="PANTHER" id="PTHR12289">
    <property type="entry name" value="METAXIN RELATED"/>
    <property type="match status" value="1"/>
</dbReference>
<sequence>MLDINVETPAAPVIPVGTPSQLGPSIREGTIAVTKAFGPKVGRHVPAAELAVQEQSKLLDAAQNGGPAPVTLLPSVRESTIAATELHGPKAANHVPPSELPASQTLLPQVDRPTRYPEGPFETATASTATPAAKATSTEPAVAERPTLAAETHAVMGDSQAAAEPAAPEVMNAPAPEGLPCDAEGVLPSIRESTIAMTERDGPKSGHHIPASELPAELTAIPEVERPIPQIRHESAASRVVSTVSTVVGSLGEAPATEVPVPAVPELIMRDAEGRLPSIRESTIAMTEKYGPKQPNHVPPGGLNKPAVATPVPAVVAVKASEQLVKAAPTPSASVKSEYRPPAVTIHAVKSVQRVSSRSLLAKPIREWGTQDVKQAASQVLENRVVMSALAVGAAALTAFSIYKGVEMYNRHRLCQSIAEVERERPAVVHLYIHRRSPLAPSVSIPCTRIETLLRLARVPYEAHVISDPSVSPDGELPFVVFSGLRIAGAQAITDALARELGASLDRDLSPENQATGVALLSVVRYSLTRGYMRSVHVDHPDVMQPYYSEMNRTPDWVTRFALRRMQKRLTSVNEMSGYSQLSSEQYVHELLRDVCAIEALLEQHTYLFSDHYPCSYDCALYAWLLPVVAIEDAAEVNEAFAYIVESELLTNYVRRMTELAFPDLDELVYGQLEERAEEEGEQQSFMSEEERTSTSRERSKSLTSLSARRPRTRKSESLRRAAEAGTAEEDGGAGAQTPLSQREMSISVEQRL</sequence>
<reference evidence="3 4" key="1">
    <citation type="journal article" date="2015" name="PLoS Pathog.">
        <title>Leptomonas seymouri: Adaptations to the Dixenous Life Cycle Analyzed by Genome Sequencing, Transcriptome Profiling and Co-infection with Leishmania donovani.</title>
        <authorList>
            <person name="Kraeva N."/>
            <person name="Butenko A."/>
            <person name="Hlavacova J."/>
            <person name="Kostygov A."/>
            <person name="Myskova J."/>
            <person name="Grybchuk D."/>
            <person name="Lestinova T."/>
            <person name="Votypka J."/>
            <person name="Volf P."/>
            <person name="Opperdoes F."/>
            <person name="Flegontov P."/>
            <person name="Lukes J."/>
            <person name="Yurchenko V."/>
        </authorList>
    </citation>
    <scope>NUCLEOTIDE SEQUENCE [LARGE SCALE GENOMIC DNA]</scope>
    <source>
        <strain evidence="3 4">ATCC 30220</strain>
    </source>
</reference>
<dbReference type="InterPro" id="IPR050931">
    <property type="entry name" value="Mito_Protein_Transport_Metaxin"/>
</dbReference>
<dbReference type="PANTHER" id="PTHR12289:SF41">
    <property type="entry name" value="FAILED AXON CONNECTIONS-RELATED"/>
    <property type="match status" value="1"/>
</dbReference>
<comment type="caution">
    <text evidence="3">The sequence shown here is derived from an EMBL/GenBank/DDBJ whole genome shotgun (WGS) entry which is preliminary data.</text>
</comment>
<dbReference type="EMBL" id="LJSK01000029">
    <property type="protein sequence ID" value="KPI89197.1"/>
    <property type="molecule type" value="Genomic_DNA"/>
</dbReference>
<dbReference type="Proteomes" id="UP000038009">
    <property type="component" value="Unassembled WGS sequence"/>
</dbReference>
<proteinExistence type="predicted"/>
<feature type="region of interest" description="Disordered" evidence="1">
    <location>
        <begin position="111"/>
        <end position="144"/>
    </location>
</feature>
<dbReference type="Pfam" id="PF17172">
    <property type="entry name" value="GST_N_4"/>
    <property type="match status" value="1"/>
</dbReference>
<evidence type="ECO:0000259" key="2">
    <source>
        <dbReference type="Pfam" id="PF17172"/>
    </source>
</evidence>
<dbReference type="OMA" id="RESTIAM"/>
<gene>
    <name evidence="3" type="ORF">ABL78_1690</name>
</gene>
<dbReference type="AlphaFoldDB" id="A0A0N0P877"/>
<protein>
    <recommendedName>
        <fullName evidence="2">Thioredoxin-like fold domain-containing protein</fullName>
    </recommendedName>
</protein>
<name>A0A0N0P877_LEPSE</name>
<feature type="compositionally biased region" description="Basic and acidic residues" evidence="1">
    <location>
        <begin position="714"/>
        <end position="723"/>
    </location>
</feature>
<dbReference type="CDD" id="cd03054">
    <property type="entry name" value="GST_N_Metaxin"/>
    <property type="match status" value="1"/>
</dbReference>
<feature type="compositionally biased region" description="Basic and acidic residues" evidence="1">
    <location>
        <begin position="689"/>
        <end position="701"/>
    </location>
</feature>
<keyword evidence="4" id="KW-1185">Reference proteome</keyword>
<feature type="region of interest" description="Disordered" evidence="1">
    <location>
        <begin position="676"/>
        <end position="753"/>
    </location>
</feature>
<evidence type="ECO:0000313" key="4">
    <source>
        <dbReference type="Proteomes" id="UP000038009"/>
    </source>
</evidence>
<organism evidence="3 4">
    <name type="scientific">Leptomonas seymouri</name>
    <dbReference type="NCBI Taxonomy" id="5684"/>
    <lineage>
        <taxon>Eukaryota</taxon>
        <taxon>Discoba</taxon>
        <taxon>Euglenozoa</taxon>
        <taxon>Kinetoplastea</taxon>
        <taxon>Metakinetoplastina</taxon>
        <taxon>Trypanosomatida</taxon>
        <taxon>Trypanosomatidae</taxon>
        <taxon>Leishmaniinae</taxon>
        <taxon>Leptomonas</taxon>
    </lineage>
</organism>
<dbReference type="GO" id="GO:0005737">
    <property type="term" value="C:cytoplasm"/>
    <property type="evidence" value="ECO:0007669"/>
    <property type="project" value="TreeGrafter"/>
</dbReference>
<dbReference type="VEuPathDB" id="TriTrypDB:Lsey_0029_0170"/>
<feature type="domain" description="Thioredoxin-like fold" evidence="2">
    <location>
        <begin position="447"/>
        <end position="530"/>
    </location>
</feature>
<evidence type="ECO:0000256" key="1">
    <source>
        <dbReference type="SAM" id="MobiDB-lite"/>
    </source>
</evidence>
<accession>A0A0N0P877</accession>
<evidence type="ECO:0000313" key="3">
    <source>
        <dbReference type="EMBL" id="KPI89197.1"/>
    </source>
</evidence>
<dbReference type="OrthoDB" id="5809458at2759"/>
<dbReference type="InterPro" id="IPR012336">
    <property type="entry name" value="Thioredoxin-like_fold"/>
</dbReference>